<gene>
    <name evidence="8" type="ORF">BJ991_001979</name>
</gene>
<comment type="similarity">
    <text evidence="2">Belongs to the CDP-glycerol glycerophosphotransferase family.</text>
</comment>
<dbReference type="RefSeq" id="WP_179489602.1">
    <property type="nucleotide sequence ID" value="NZ_JACCBV010000001.1"/>
</dbReference>
<evidence type="ECO:0000256" key="7">
    <source>
        <dbReference type="SAM" id="MobiDB-lite"/>
    </source>
</evidence>
<dbReference type="InterPro" id="IPR007554">
    <property type="entry name" value="Glycerophosphate_synth"/>
</dbReference>
<feature type="compositionally biased region" description="Low complexity" evidence="7">
    <location>
        <begin position="414"/>
        <end position="429"/>
    </location>
</feature>
<evidence type="ECO:0000313" key="9">
    <source>
        <dbReference type="Proteomes" id="UP000576969"/>
    </source>
</evidence>
<evidence type="ECO:0000313" key="8">
    <source>
        <dbReference type="EMBL" id="NYE19951.1"/>
    </source>
</evidence>
<evidence type="ECO:0000256" key="2">
    <source>
        <dbReference type="ARBA" id="ARBA00010488"/>
    </source>
</evidence>
<evidence type="ECO:0000256" key="3">
    <source>
        <dbReference type="ARBA" id="ARBA00022475"/>
    </source>
</evidence>
<dbReference type="PANTHER" id="PTHR37316">
    <property type="entry name" value="TEICHOIC ACID GLYCEROL-PHOSPHATE PRIMASE"/>
    <property type="match status" value="1"/>
</dbReference>
<feature type="compositionally biased region" description="Pro residues" evidence="7">
    <location>
        <begin position="430"/>
        <end position="442"/>
    </location>
</feature>
<dbReference type="SUPFAM" id="SSF53756">
    <property type="entry name" value="UDP-Glycosyltransferase/glycogen phosphorylase"/>
    <property type="match status" value="1"/>
</dbReference>
<keyword evidence="4 8" id="KW-0808">Transferase</keyword>
<dbReference type="EMBL" id="JACCBV010000001">
    <property type="protein sequence ID" value="NYE19951.1"/>
    <property type="molecule type" value="Genomic_DNA"/>
</dbReference>
<dbReference type="InterPro" id="IPR043148">
    <property type="entry name" value="TagF_C"/>
</dbReference>
<organism evidence="8 9">
    <name type="scientific">Microbacterium immunditiarum</name>
    <dbReference type="NCBI Taxonomy" id="337480"/>
    <lineage>
        <taxon>Bacteria</taxon>
        <taxon>Bacillati</taxon>
        <taxon>Actinomycetota</taxon>
        <taxon>Actinomycetes</taxon>
        <taxon>Micrococcales</taxon>
        <taxon>Microbacteriaceae</taxon>
        <taxon>Microbacterium</taxon>
    </lineage>
</organism>
<feature type="region of interest" description="Disordered" evidence="7">
    <location>
        <begin position="413"/>
        <end position="442"/>
    </location>
</feature>
<dbReference type="EC" id="2.7.8.12" evidence="8"/>
<dbReference type="InterPro" id="IPR051612">
    <property type="entry name" value="Teichoic_Acid_Biosynth"/>
</dbReference>
<comment type="caution">
    <text evidence="8">The sequence shown here is derived from an EMBL/GenBank/DDBJ whole genome shotgun (WGS) entry which is preliminary data.</text>
</comment>
<evidence type="ECO:0000256" key="1">
    <source>
        <dbReference type="ARBA" id="ARBA00004202"/>
    </source>
</evidence>
<evidence type="ECO:0000256" key="4">
    <source>
        <dbReference type="ARBA" id="ARBA00022679"/>
    </source>
</evidence>
<protein>
    <submittedName>
        <fullName evidence="8">CDP-glycerol glycerophosphotransferase</fullName>
        <ecNumber evidence="8">2.7.8.12</ecNumber>
    </submittedName>
</protein>
<dbReference type="GO" id="GO:0019350">
    <property type="term" value="P:teichoic acid biosynthetic process"/>
    <property type="evidence" value="ECO:0007669"/>
    <property type="project" value="UniProtKB-KW"/>
</dbReference>
<comment type="subcellular location">
    <subcellularLocation>
        <location evidence="1">Cell membrane</location>
        <topology evidence="1">Peripheral membrane protein</topology>
    </subcellularLocation>
</comment>
<keyword evidence="6" id="KW-0472">Membrane</keyword>
<keyword evidence="3" id="KW-1003">Cell membrane</keyword>
<reference evidence="8 9" key="1">
    <citation type="submission" date="2020-07" db="EMBL/GenBank/DDBJ databases">
        <title>Sequencing the genomes of 1000 actinobacteria strains.</title>
        <authorList>
            <person name="Klenk H.-P."/>
        </authorList>
    </citation>
    <scope>NUCLEOTIDE SEQUENCE [LARGE SCALE GENOMIC DNA]</scope>
    <source>
        <strain evidence="8 9">DSM 24662</strain>
    </source>
</reference>
<proteinExistence type="inferred from homology"/>
<dbReference type="Proteomes" id="UP000576969">
    <property type="component" value="Unassembled WGS sequence"/>
</dbReference>
<dbReference type="Gene3D" id="3.40.50.11820">
    <property type="match status" value="1"/>
</dbReference>
<name>A0A7Y9GNY0_9MICO</name>
<dbReference type="GO" id="GO:0047355">
    <property type="term" value="F:CDP-glycerol glycerophosphotransferase activity"/>
    <property type="evidence" value="ECO:0007669"/>
    <property type="project" value="UniProtKB-EC"/>
</dbReference>
<accession>A0A7Y9GNY0</accession>
<dbReference type="AlphaFoldDB" id="A0A7Y9GNY0"/>
<keyword evidence="9" id="KW-1185">Reference proteome</keyword>
<sequence length="442" mass="47954">MASFSFGAGNARKLASIPLYAAGRVATLVIPRSRDEWVFGCAVGVADGALELWKVAAERRVPAVWLVANAREEADAAARGIRTVRKSSLRGFWRTARARVVVVTHGFGDVNRYAVSGAFVAQLWHGIPLKRIGLDSSETVRPPARLPRAVAVLVRRGLAAMYRAAAQRIDVLPAASHLVRARLESAFGLPDGRVPVTGEPRVDVLSRGEPAVRRSAARARMDEATGPLDPRSRLVLYAPTWRDGEPDPAIPDAARWRAIVDTLERHDAVLLVRSHPLGAGEYRPPFPTERVRSLSSDLVADVTPLLPGLDVLVTDYSSLAFDASLVPLPTLFLAPDVEAYGHRRGFYGRFSDVAGDDWSADWRGLVEQLDAVLGDDAARAERVARAERLSSRVHAFRDGRNTERVYRAIETGLARRGAPGSGGSRSAPPSRHPTPPPTKGTR</sequence>
<dbReference type="InterPro" id="IPR043149">
    <property type="entry name" value="TagF_N"/>
</dbReference>
<evidence type="ECO:0000256" key="5">
    <source>
        <dbReference type="ARBA" id="ARBA00022944"/>
    </source>
</evidence>
<evidence type="ECO:0000256" key="6">
    <source>
        <dbReference type="ARBA" id="ARBA00023136"/>
    </source>
</evidence>
<dbReference type="Gene3D" id="3.40.50.12580">
    <property type="match status" value="1"/>
</dbReference>
<keyword evidence="5" id="KW-0777">Teichoic acid biosynthesis</keyword>
<dbReference type="GO" id="GO:0005886">
    <property type="term" value="C:plasma membrane"/>
    <property type="evidence" value="ECO:0007669"/>
    <property type="project" value="UniProtKB-SubCell"/>
</dbReference>
<dbReference type="PANTHER" id="PTHR37316:SF3">
    <property type="entry name" value="TEICHOIC ACID GLYCEROL-PHOSPHATE TRANSFERASE"/>
    <property type="match status" value="1"/>
</dbReference>
<dbReference type="Pfam" id="PF04464">
    <property type="entry name" value="Glyphos_transf"/>
    <property type="match status" value="1"/>
</dbReference>